<evidence type="ECO:0000259" key="10">
    <source>
        <dbReference type="Pfam" id="PF00909"/>
    </source>
</evidence>
<keyword evidence="4 8" id="KW-0812">Transmembrane</keyword>
<evidence type="ECO:0000256" key="8">
    <source>
        <dbReference type="RuleBase" id="RU362002"/>
    </source>
</evidence>
<keyword evidence="5 8" id="KW-1133">Transmembrane helix</keyword>
<feature type="transmembrane region" description="Helical" evidence="8">
    <location>
        <begin position="37"/>
        <end position="60"/>
    </location>
</feature>
<comment type="subcellular location">
    <subcellularLocation>
        <location evidence="8">Cell membrane</location>
        <topology evidence="8">Multi-pass membrane protein</topology>
    </subcellularLocation>
    <subcellularLocation>
        <location evidence="1">Membrane</location>
        <topology evidence="1">Multi-pass membrane protein</topology>
    </subcellularLocation>
</comment>
<feature type="region of interest" description="Disordered" evidence="9">
    <location>
        <begin position="373"/>
        <end position="395"/>
    </location>
</feature>
<dbReference type="AlphaFoldDB" id="A0A6A6EC55"/>
<feature type="transmembrane region" description="Helical" evidence="8">
    <location>
        <begin position="72"/>
        <end position="93"/>
    </location>
</feature>
<dbReference type="PANTHER" id="PTHR43029:SF15">
    <property type="entry name" value="AMMONIUM TRANSPORTER"/>
    <property type="match status" value="1"/>
</dbReference>
<evidence type="ECO:0000256" key="9">
    <source>
        <dbReference type="SAM" id="MobiDB-lite"/>
    </source>
</evidence>
<dbReference type="NCBIfam" id="TIGR00836">
    <property type="entry name" value="amt"/>
    <property type="match status" value="1"/>
</dbReference>
<comment type="similarity">
    <text evidence="2 8">Belongs to the ammonia transporter channel (TC 1.A.11.2) family.</text>
</comment>
<sequence length="395" mass="42367">MFWGYSLAYSRNANAFIGNLDNFGLKNVMSAPSPGSALLPEVVFCLYQMLFCACTVQLVIGGSFERGRILPSMIFAFCWATIVYCPIACWTWNSNGWLYNLPSLDFAGGGPVHVASGWSALAYAFVLGKRVHKGDKIHGKPHNTTLVFLGTVLIWFGWFGFNGGSALNASIRSMIAAFNTNTAAGCGVLGWVLVDYIRTKGHFSVVGACSGAIVGLVGITPAAGYVSPWIAALIGFFTGIVCSSVKDIEKWLHIDEGMDVFKLHGVGGMTGSFLTGIFAQSWVSALDGASQYSGGLDGVGVQVGRQLAEICAISSYSFVVSCILLYALKYIPFMHLRVSEEAEMIGLDLDQFVDEQIGDWSMMEQHTYEGVKAPGAHSSQNSVEAESEAPVTKAS</sequence>
<reference evidence="11" key="1">
    <citation type="journal article" date="2020" name="Stud. Mycol.">
        <title>101 Dothideomycetes genomes: a test case for predicting lifestyles and emergence of pathogens.</title>
        <authorList>
            <person name="Haridas S."/>
            <person name="Albert R."/>
            <person name="Binder M."/>
            <person name="Bloem J."/>
            <person name="Labutti K."/>
            <person name="Salamov A."/>
            <person name="Andreopoulos B."/>
            <person name="Baker S."/>
            <person name="Barry K."/>
            <person name="Bills G."/>
            <person name="Bluhm B."/>
            <person name="Cannon C."/>
            <person name="Castanera R."/>
            <person name="Culley D."/>
            <person name="Daum C."/>
            <person name="Ezra D."/>
            <person name="Gonzalez J."/>
            <person name="Henrissat B."/>
            <person name="Kuo A."/>
            <person name="Liang C."/>
            <person name="Lipzen A."/>
            <person name="Lutzoni F."/>
            <person name="Magnuson J."/>
            <person name="Mondo S."/>
            <person name="Nolan M."/>
            <person name="Ohm R."/>
            <person name="Pangilinan J."/>
            <person name="Park H.-J."/>
            <person name="Ramirez L."/>
            <person name="Alfaro M."/>
            <person name="Sun H."/>
            <person name="Tritt A."/>
            <person name="Yoshinaga Y."/>
            <person name="Zwiers L.-H."/>
            <person name="Turgeon B."/>
            <person name="Goodwin S."/>
            <person name="Spatafora J."/>
            <person name="Crous P."/>
            <person name="Grigoriev I."/>
        </authorList>
    </citation>
    <scope>NUCLEOTIDE SEQUENCE</scope>
    <source>
        <strain evidence="11">CBS 207.26</strain>
    </source>
</reference>
<evidence type="ECO:0000313" key="12">
    <source>
        <dbReference type="Proteomes" id="UP000800200"/>
    </source>
</evidence>
<evidence type="ECO:0000256" key="2">
    <source>
        <dbReference type="ARBA" id="ARBA00005887"/>
    </source>
</evidence>
<keyword evidence="6 8" id="KW-0472">Membrane</keyword>
<feature type="domain" description="Ammonium transporter AmtB-like" evidence="10">
    <location>
        <begin position="2"/>
        <end position="352"/>
    </location>
</feature>
<dbReference type="GO" id="GO:0008519">
    <property type="term" value="F:ammonium channel activity"/>
    <property type="evidence" value="ECO:0007669"/>
    <property type="project" value="InterPro"/>
</dbReference>
<dbReference type="InterPro" id="IPR024041">
    <property type="entry name" value="NH4_transpt_AmtB-like_dom"/>
</dbReference>
<evidence type="ECO:0000256" key="6">
    <source>
        <dbReference type="ARBA" id="ARBA00023136"/>
    </source>
</evidence>
<evidence type="ECO:0000313" key="11">
    <source>
        <dbReference type="EMBL" id="KAF2188128.1"/>
    </source>
</evidence>
<dbReference type="InterPro" id="IPR029020">
    <property type="entry name" value="Ammonium/urea_transptr"/>
</dbReference>
<feature type="transmembrane region" description="Helical" evidence="8">
    <location>
        <begin position="113"/>
        <end position="131"/>
    </location>
</feature>
<dbReference type="EMBL" id="ML994624">
    <property type="protein sequence ID" value="KAF2188128.1"/>
    <property type="molecule type" value="Genomic_DNA"/>
</dbReference>
<evidence type="ECO:0000256" key="4">
    <source>
        <dbReference type="ARBA" id="ARBA00022692"/>
    </source>
</evidence>
<evidence type="ECO:0000256" key="3">
    <source>
        <dbReference type="ARBA" id="ARBA00022448"/>
    </source>
</evidence>
<dbReference type="OrthoDB" id="534912at2759"/>
<feature type="transmembrane region" description="Helical" evidence="8">
    <location>
        <begin position="201"/>
        <end position="220"/>
    </location>
</feature>
<protein>
    <recommendedName>
        <fullName evidence="8">Ammonium transporter</fullName>
    </recommendedName>
</protein>
<evidence type="ECO:0000256" key="1">
    <source>
        <dbReference type="ARBA" id="ARBA00004141"/>
    </source>
</evidence>
<gene>
    <name evidence="11" type="ORF">K469DRAFT_703589</name>
</gene>
<accession>A0A6A6EC55</accession>
<evidence type="ECO:0000256" key="7">
    <source>
        <dbReference type="ARBA" id="ARBA00023177"/>
    </source>
</evidence>
<feature type="transmembrane region" description="Helical" evidence="8">
    <location>
        <begin position="143"/>
        <end position="161"/>
    </location>
</feature>
<dbReference type="Pfam" id="PF00909">
    <property type="entry name" value="Ammonium_transp"/>
    <property type="match status" value="1"/>
</dbReference>
<feature type="transmembrane region" description="Helical" evidence="8">
    <location>
        <begin position="226"/>
        <end position="245"/>
    </location>
</feature>
<feature type="transmembrane region" description="Helical" evidence="8">
    <location>
        <begin position="306"/>
        <end position="328"/>
    </location>
</feature>
<dbReference type="GO" id="GO:0005886">
    <property type="term" value="C:plasma membrane"/>
    <property type="evidence" value="ECO:0007669"/>
    <property type="project" value="UniProtKB-SubCell"/>
</dbReference>
<feature type="transmembrane region" description="Helical" evidence="8">
    <location>
        <begin position="173"/>
        <end position="194"/>
    </location>
</feature>
<evidence type="ECO:0000256" key="5">
    <source>
        <dbReference type="ARBA" id="ARBA00022989"/>
    </source>
</evidence>
<proteinExistence type="inferred from homology"/>
<comment type="caution">
    <text evidence="8">Lacks conserved residue(s) required for the propagation of feature annotation.</text>
</comment>
<dbReference type="PANTHER" id="PTHR43029">
    <property type="entry name" value="AMMONIUM TRANSPORTER MEP2"/>
    <property type="match status" value="1"/>
</dbReference>
<name>A0A6A6EC55_9PEZI</name>
<keyword evidence="3 8" id="KW-0813">Transport</keyword>
<dbReference type="SUPFAM" id="SSF111352">
    <property type="entry name" value="Ammonium transporter"/>
    <property type="match status" value="1"/>
</dbReference>
<dbReference type="Proteomes" id="UP000800200">
    <property type="component" value="Unassembled WGS sequence"/>
</dbReference>
<keyword evidence="12" id="KW-1185">Reference proteome</keyword>
<feature type="transmembrane region" description="Helical" evidence="8">
    <location>
        <begin position="266"/>
        <end position="286"/>
    </location>
</feature>
<dbReference type="Gene3D" id="1.10.3430.10">
    <property type="entry name" value="Ammonium transporter AmtB like domains"/>
    <property type="match status" value="1"/>
</dbReference>
<dbReference type="PROSITE" id="PS01219">
    <property type="entry name" value="AMMONIUM_TRANSP"/>
    <property type="match status" value="1"/>
</dbReference>
<organism evidence="11 12">
    <name type="scientific">Zopfia rhizophila CBS 207.26</name>
    <dbReference type="NCBI Taxonomy" id="1314779"/>
    <lineage>
        <taxon>Eukaryota</taxon>
        <taxon>Fungi</taxon>
        <taxon>Dikarya</taxon>
        <taxon>Ascomycota</taxon>
        <taxon>Pezizomycotina</taxon>
        <taxon>Dothideomycetes</taxon>
        <taxon>Dothideomycetes incertae sedis</taxon>
        <taxon>Zopfiaceae</taxon>
        <taxon>Zopfia</taxon>
    </lineage>
</organism>
<dbReference type="InterPro" id="IPR018047">
    <property type="entry name" value="Ammonium_transpt_CS"/>
</dbReference>
<keyword evidence="7 8" id="KW-0924">Ammonia transport</keyword>
<dbReference type="InterPro" id="IPR001905">
    <property type="entry name" value="Ammonium_transpt"/>
</dbReference>